<evidence type="ECO:0000313" key="3">
    <source>
        <dbReference type="EMBL" id="EDS29824.1"/>
    </source>
</evidence>
<dbReference type="AlphaFoldDB" id="B0W2S1"/>
<dbReference type="SMART" id="SM00256">
    <property type="entry name" value="FBOX"/>
    <property type="match status" value="1"/>
</dbReference>
<dbReference type="Pfam" id="PF12937">
    <property type="entry name" value="F-box-like"/>
    <property type="match status" value="1"/>
</dbReference>
<evidence type="ECO:0000259" key="2">
    <source>
        <dbReference type="PROSITE" id="PS50181"/>
    </source>
</evidence>
<dbReference type="EMBL" id="DS231828">
    <property type="protein sequence ID" value="EDS29824.1"/>
    <property type="molecule type" value="Genomic_DNA"/>
</dbReference>
<dbReference type="InterPro" id="IPR001810">
    <property type="entry name" value="F-box_dom"/>
</dbReference>
<dbReference type="VEuPathDB" id="VectorBase:CPIJ001446"/>
<protein>
    <recommendedName>
        <fullName evidence="2">F-box domain-containing protein</fullName>
    </recommendedName>
</protein>
<dbReference type="PANTHER" id="PTHR16134">
    <property type="entry name" value="F-BOX/TPR REPEAT PROTEIN POF3"/>
    <property type="match status" value="1"/>
</dbReference>
<dbReference type="SUPFAM" id="SSF81383">
    <property type="entry name" value="F-box domain"/>
    <property type="match status" value="1"/>
</dbReference>
<reference evidence="3" key="1">
    <citation type="submission" date="2007-03" db="EMBL/GenBank/DDBJ databases">
        <title>Annotation of Culex pipiens quinquefasciatus.</title>
        <authorList>
            <consortium name="The Broad Institute Genome Sequencing Platform"/>
            <person name="Atkinson P.W."/>
            <person name="Hemingway J."/>
            <person name="Christensen B.M."/>
            <person name="Higgs S."/>
            <person name="Kodira C."/>
            <person name="Hannick L."/>
            <person name="Megy K."/>
            <person name="O'Leary S."/>
            <person name="Pearson M."/>
            <person name="Haas B.J."/>
            <person name="Mauceli E."/>
            <person name="Wortman J.R."/>
            <person name="Lee N.H."/>
            <person name="Guigo R."/>
            <person name="Stanke M."/>
            <person name="Alvarado L."/>
            <person name="Amedeo P."/>
            <person name="Antoine C.H."/>
            <person name="Arensburger P."/>
            <person name="Bidwell S.L."/>
            <person name="Crawford M."/>
            <person name="Camaro F."/>
            <person name="Devon K."/>
            <person name="Engels R."/>
            <person name="Hammond M."/>
            <person name="Howarth C."/>
            <person name="Koehrsen M."/>
            <person name="Lawson D."/>
            <person name="Montgomery P."/>
            <person name="Nene V."/>
            <person name="Nusbaum C."/>
            <person name="Puiu D."/>
            <person name="Romero-Severson J."/>
            <person name="Severson D.W."/>
            <person name="Shumway M."/>
            <person name="Sisk P."/>
            <person name="Stolte C."/>
            <person name="Zeng Q."/>
            <person name="Eisenstadt E."/>
            <person name="Fraser-Liggett C."/>
            <person name="Strausberg R."/>
            <person name="Galagan J."/>
            <person name="Birren B."/>
            <person name="Collins F.H."/>
        </authorList>
    </citation>
    <scope>NUCLEOTIDE SEQUENCE [LARGE SCALE GENOMIC DNA]</scope>
    <source>
        <strain evidence="3">JHB</strain>
    </source>
</reference>
<dbReference type="eggNOG" id="KOG1947">
    <property type="taxonomic scope" value="Eukaryota"/>
</dbReference>
<dbReference type="InterPro" id="IPR036047">
    <property type="entry name" value="F-box-like_dom_sf"/>
</dbReference>
<dbReference type="Proteomes" id="UP000002320">
    <property type="component" value="Unassembled WGS sequence"/>
</dbReference>
<dbReference type="Gene3D" id="3.80.10.10">
    <property type="entry name" value="Ribonuclease Inhibitor"/>
    <property type="match status" value="1"/>
</dbReference>
<sequence length="522" mass="60248">MELRSGMKVSRPLAHDSSNRKRARLGDAVPAADLCPHLPTELLEMIFRTLDKKSLLRIRLTCRRWREIVDRKVSLQNRFGIVFPRGLVMNRKFRPENLFPAIFALLQQNKIIRVGLWWPSFGERLTTLFIWNCEISLPTFLEMLRYTPNLSELDMRGAIYTSTDEPRTADFKLHKLHTLDVGFTARAFDVYSKIFPSLTSLIAPKRLNNTHQLESCHLIRSVQTTLEKLAIRFTPFVLDQMSSMDQLRLRTVFLSGESNNAVMLSRIQPSIEQLFVLDHSLTSAQICETGKNLPNLKKIDTTVDLDGTSTASFLANMVQLTHLRIQGVRSPSLNFCGHKTPKLRALDLKTFDLAQNCLQSYLKYCQNLRILRLESCTVHSWSEILSDELPSSLRHLTLRKIHVLENRAIFTHRTFNFENVSIGSCNVSASWIIQLVKLCPQIDYLYINETCVDDATVEEICRQARRLRVLCLHNCNITDVSVEPMVEHCSELRWLRVFPKETLSMVAYDRLRRAKNVKISYL</sequence>
<evidence type="ECO:0000313" key="5">
    <source>
        <dbReference type="Proteomes" id="UP000002320"/>
    </source>
</evidence>
<evidence type="ECO:0000256" key="1">
    <source>
        <dbReference type="SAM" id="MobiDB-lite"/>
    </source>
</evidence>
<dbReference type="EnsemblMetazoa" id="CPIJ001446-RA">
    <property type="protein sequence ID" value="CPIJ001446-PA"/>
    <property type="gene ID" value="CPIJ001446"/>
</dbReference>
<reference evidence="4" key="2">
    <citation type="submission" date="2021-02" db="UniProtKB">
        <authorList>
            <consortium name="EnsemblMetazoa"/>
        </authorList>
    </citation>
    <scope>IDENTIFICATION</scope>
    <source>
        <strain evidence="4">JHB</strain>
    </source>
</reference>
<dbReference type="Gene3D" id="1.20.1280.50">
    <property type="match status" value="1"/>
</dbReference>
<accession>B0W2S1</accession>
<dbReference type="STRING" id="7176.B0W2S1"/>
<dbReference type="HOGENOM" id="CLU_030454_0_0_1"/>
<evidence type="ECO:0000313" key="4">
    <source>
        <dbReference type="EnsemblMetazoa" id="CPIJ001446-PA"/>
    </source>
</evidence>
<keyword evidence="5" id="KW-1185">Reference proteome</keyword>
<dbReference type="InterPro" id="IPR032675">
    <property type="entry name" value="LRR_dom_sf"/>
</dbReference>
<dbReference type="OrthoDB" id="435188at2759"/>
<feature type="region of interest" description="Disordered" evidence="1">
    <location>
        <begin position="1"/>
        <end position="21"/>
    </location>
</feature>
<dbReference type="InParanoid" id="B0W2S1"/>
<gene>
    <name evidence="4" type="primary">6032400</name>
    <name evidence="3" type="ORF">CpipJ_CPIJ001446</name>
</gene>
<name>B0W2S1_CULQU</name>
<dbReference type="PROSITE" id="PS50181">
    <property type="entry name" value="FBOX"/>
    <property type="match status" value="1"/>
</dbReference>
<proteinExistence type="predicted"/>
<dbReference type="SUPFAM" id="SSF52047">
    <property type="entry name" value="RNI-like"/>
    <property type="match status" value="1"/>
</dbReference>
<dbReference type="PANTHER" id="PTHR16134:SF119">
    <property type="entry name" value="AT02038P-RELATED"/>
    <property type="match status" value="1"/>
</dbReference>
<dbReference type="VEuPathDB" id="VectorBase:CQUJHB008120"/>
<dbReference type="CDD" id="cd09917">
    <property type="entry name" value="F-box_SF"/>
    <property type="match status" value="1"/>
</dbReference>
<organism>
    <name type="scientific">Culex quinquefasciatus</name>
    <name type="common">Southern house mosquito</name>
    <name type="synonym">Culex pungens</name>
    <dbReference type="NCBI Taxonomy" id="7176"/>
    <lineage>
        <taxon>Eukaryota</taxon>
        <taxon>Metazoa</taxon>
        <taxon>Ecdysozoa</taxon>
        <taxon>Arthropoda</taxon>
        <taxon>Hexapoda</taxon>
        <taxon>Insecta</taxon>
        <taxon>Pterygota</taxon>
        <taxon>Neoptera</taxon>
        <taxon>Endopterygota</taxon>
        <taxon>Diptera</taxon>
        <taxon>Nematocera</taxon>
        <taxon>Culicoidea</taxon>
        <taxon>Culicidae</taxon>
        <taxon>Culicinae</taxon>
        <taxon>Culicini</taxon>
        <taxon>Culex</taxon>
        <taxon>Culex</taxon>
    </lineage>
</organism>
<dbReference type="KEGG" id="cqu:CpipJ_CPIJ001446"/>
<feature type="domain" description="F-box" evidence="2">
    <location>
        <begin position="32"/>
        <end position="78"/>
    </location>
</feature>